<dbReference type="CDD" id="cd01129">
    <property type="entry name" value="PulE-GspE-like"/>
    <property type="match status" value="1"/>
</dbReference>
<comment type="caution">
    <text evidence="5">The sequence shown here is derived from an EMBL/GenBank/DDBJ whole genome shotgun (WGS) entry which is preliminary data.</text>
</comment>
<evidence type="ECO:0000313" key="5">
    <source>
        <dbReference type="EMBL" id="EKE27504.1"/>
    </source>
</evidence>
<dbReference type="GO" id="GO:0016887">
    <property type="term" value="F:ATP hydrolysis activity"/>
    <property type="evidence" value="ECO:0007669"/>
    <property type="project" value="TreeGrafter"/>
</dbReference>
<dbReference type="PANTHER" id="PTHR30258:SF1">
    <property type="entry name" value="PROTEIN TRANSPORT PROTEIN HOFB HOMOLOG"/>
    <property type="match status" value="1"/>
</dbReference>
<dbReference type="Gene3D" id="3.40.50.300">
    <property type="entry name" value="P-loop containing nucleotide triphosphate hydrolases"/>
    <property type="match status" value="1"/>
</dbReference>
<dbReference type="Gene3D" id="3.30.450.90">
    <property type="match status" value="1"/>
</dbReference>
<sequence>MFEQKTKNKEDFMAMETTTDLGDIVSYTNELINLAVNMRASDIHIEPNRTFISIRFRESGDFIYIDKISNDEYTKLLARIKILASLRIDEKFRPQDWKIGYTMDLTWEMIDIRVSLLPIVDWEKVVMRILRQDMSLLNLDKLEFLDINLQKIKETLKSRYWMILVAWPTGSGKSTTLFSVLKHFNPLELNISTLEDPVEYNIPFINQTQVRPDIGFDFAWGLRTLVRQDPDIIMVWEIRDKETAMLAIEAALTWHLVLSTIHTNSAAGTIQRLINMGVEPFLITSALKLVISQRLIKRMCKKCGKPYKITEKALTDKLDTFLDWIIPDKTETVDFYKWEWCEECTFTWHKGRMWVHEVLVVNEKLDDLILNKSSANELEKRAKDLGMITIMQDSILKAATGKTSIEEALKLI</sequence>
<evidence type="ECO:0000256" key="2">
    <source>
        <dbReference type="ARBA" id="ARBA00022741"/>
    </source>
</evidence>
<feature type="domain" description="Bacterial type II secretion system protein E" evidence="4">
    <location>
        <begin position="19"/>
        <end position="409"/>
    </location>
</feature>
<protein>
    <recommendedName>
        <fullName evidence="4">Bacterial type II secretion system protein E domain-containing protein</fullName>
    </recommendedName>
</protein>
<dbReference type="InterPro" id="IPR001482">
    <property type="entry name" value="T2SS/T4SS_dom"/>
</dbReference>
<keyword evidence="2" id="KW-0547">Nucleotide-binding</keyword>
<accession>K2GBE1</accession>
<comment type="similarity">
    <text evidence="1">Belongs to the GSP E family.</text>
</comment>
<dbReference type="GO" id="GO:0005524">
    <property type="term" value="F:ATP binding"/>
    <property type="evidence" value="ECO:0007669"/>
    <property type="project" value="UniProtKB-KW"/>
</dbReference>
<evidence type="ECO:0000259" key="4">
    <source>
        <dbReference type="Pfam" id="PF00437"/>
    </source>
</evidence>
<reference evidence="5" key="1">
    <citation type="journal article" date="2012" name="Science">
        <title>Fermentation, hydrogen, and sulfur metabolism in multiple uncultivated bacterial phyla.</title>
        <authorList>
            <person name="Wrighton K.C."/>
            <person name="Thomas B.C."/>
            <person name="Sharon I."/>
            <person name="Miller C.S."/>
            <person name="Castelle C.J."/>
            <person name="VerBerkmoes N.C."/>
            <person name="Wilkins M.J."/>
            <person name="Hettich R.L."/>
            <person name="Lipton M.S."/>
            <person name="Williams K.H."/>
            <person name="Long P.E."/>
            <person name="Banfield J.F."/>
        </authorList>
    </citation>
    <scope>NUCLEOTIDE SEQUENCE [LARGE SCALE GENOMIC DNA]</scope>
</reference>
<proteinExistence type="inferred from homology"/>
<dbReference type="Pfam" id="PF00437">
    <property type="entry name" value="T2SSE"/>
    <property type="match status" value="1"/>
</dbReference>
<name>K2GBE1_9BACT</name>
<gene>
    <name evidence="5" type="ORF">ACD_3C00197G0003</name>
</gene>
<dbReference type="AlphaFoldDB" id="K2GBE1"/>
<keyword evidence="3" id="KW-0067">ATP-binding</keyword>
<dbReference type="EMBL" id="AMFJ01000471">
    <property type="protein sequence ID" value="EKE27504.1"/>
    <property type="molecule type" value="Genomic_DNA"/>
</dbReference>
<dbReference type="InterPro" id="IPR027417">
    <property type="entry name" value="P-loop_NTPase"/>
</dbReference>
<dbReference type="GO" id="GO:0005886">
    <property type="term" value="C:plasma membrane"/>
    <property type="evidence" value="ECO:0007669"/>
    <property type="project" value="TreeGrafter"/>
</dbReference>
<dbReference type="SUPFAM" id="SSF52540">
    <property type="entry name" value="P-loop containing nucleoside triphosphate hydrolases"/>
    <property type="match status" value="1"/>
</dbReference>
<dbReference type="PANTHER" id="PTHR30258">
    <property type="entry name" value="TYPE II SECRETION SYSTEM PROTEIN GSPE-RELATED"/>
    <property type="match status" value="1"/>
</dbReference>
<evidence type="ECO:0000256" key="3">
    <source>
        <dbReference type="ARBA" id="ARBA00022840"/>
    </source>
</evidence>
<evidence type="ECO:0000256" key="1">
    <source>
        <dbReference type="ARBA" id="ARBA00006611"/>
    </source>
</evidence>
<organism evidence="5">
    <name type="scientific">uncultured bacterium</name>
    <name type="common">gcode 4</name>
    <dbReference type="NCBI Taxonomy" id="1234023"/>
    <lineage>
        <taxon>Bacteria</taxon>
        <taxon>environmental samples</taxon>
    </lineage>
</organism>